<feature type="transmembrane region" description="Helical" evidence="1">
    <location>
        <begin position="185"/>
        <end position="202"/>
    </location>
</feature>
<comment type="caution">
    <text evidence="2">The sequence shown here is derived from an EMBL/GenBank/DDBJ whole genome shotgun (WGS) entry which is preliminary data.</text>
</comment>
<protein>
    <recommendedName>
        <fullName evidence="4">Ubiquitin-like domain-containing protein</fullName>
    </recommendedName>
</protein>
<dbReference type="VEuPathDB" id="MicrosporidiaDB:A0H76_2330"/>
<proteinExistence type="predicted"/>
<evidence type="ECO:0000256" key="1">
    <source>
        <dbReference type="SAM" id="Phobius"/>
    </source>
</evidence>
<accession>A0A1X0QJY2</accession>
<feature type="transmembrane region" description="Helical" evidence="1">
    <location>
        <begin position="151"/>
        <end position="173"/>
    </location>
</feature>
<keyword evidence="1" id="KW-0812">Transmembrane</keyword>
<keyword evidence="1" id="KW-0472">Membrane</keyword>
<dbReference type="VEuPathDB" id="MicrosporidiaDB:HERIO_2058"/>
<evidence type="ECO:0008006" key="4">
    <source>
        <dbReference type="Google" id="ProtNLM"/>
    </source>
</evidence>
<name>A0A1X0QJY2_9MICR</name>
<keyword evidence="1" id="KW-1133">Transmembrane helix</keyword>
<organism evidence="2 3">
    <name type="scientific">Hepatospora eriocheir</name>
    <dbReference type="NCBI Taxonomy" id="1081669"/>
    <lineage>
        <taxon>Eukaryota</taxon>
        <taxon>Fungi</taxon>
        <taxon>Fungi incertae sedis</taxon>
        <taxon>Microsporidia</taxon>
        <taxon>Hepatosporidae</taxon>
        <taxon>Hepatospora</taxon>
    </lineage>
</organism>
<evidence type="ECO:0000313" key="3">
    <source>
        <dbReference type="Proteomes" id="UP000192501"/>
    </source>
</evidence>
<evidence type="ECO:0000313" key="2">
    <source>
        <dbReference type="EMBL" id="ORE00068.1"/>
    </source>
</evidence>
<sequence>MKTVKIFYKVSNTIAEIACKPDQTILDIKKLINNKNPESVILTYNNKKIYEYTIVNSLSGDVILVIENEDSILDTTLVFIDAAEIDRRNKKSKSSNLSITLRNIQSEVTDCLKDLLGDVFTDSNDVSNFISSLISRETVYRTTVLIFLAKFNFNLFVFITYVKFFELLGYLFYQLKKETTFSFDFYSKTVLCFFTSIIFINYDKIFEDDLNINKKKRAK</sequence>
<dbReference type="EMBL" id="LTAI01000068">
    <property type="protein sequence ID" value="ORE00068.1"/>
    <property type="molecule type" value="Genomic_DNA"/>
</dbReference>
<reference evidence="2 3" key="1">
    <citation type="journal article" date="2017" name="Environ. Microbiol.">
        <title>Decay of the glycolytic pathway and adaptation to intranuclear parasitism within Enterocytozoonidae microsporidia.</title>
        <authorList>
            <person name="Wiredu Boakye D."/>
            <person name="Jaroenlak P."/>
            <person name="Prachumwat A."/>
            <person name="Williams T.A."/>
            <person name="Bateman K.S."/>
            <person name="Itsathitphaisarn O."/>
            <person name="Sritunyalucksana K."/>
            <person name="Paszkiewicz K.H."/>
            <person name="Moore K.A."/>
            <person name="Stentiford G.D."/>
            <person name="Williams B.A."/>
        </authorList>
    </citation>
    <scope>NUCLEOTIDE SEQUENCE [LARGE SCALE GENOMIC DNA]</scope>
    <source>
        <strain evidence="3">canceri</strain>
    </source>
</reference>
<gene>
    <name evidence="2" type="ORF">A0H76_2330</name>
</gene>
<dbReference type="AlphaFoldDB" id="A0A1X0QJY2"/>
<dbReference type="Proteomes" id="UP000192501">
    <property type="component" value="Unassembled WGS sequence"/>
</dbReference>